<dbReference type="PANTHER" id="PTHR40590">
    <property type="entry name" value="CYTOPLASMIC PROTEIN-RELATED"/>
    <property type="match status" value="1"/>
</dbReference>
<keyword evidence="3" id="KW-1185">Reference proteome</keyword>
<accession>A0A845APS5</accession>
<evidence type="ECO:0000313" key="3">
    <source>
        <dbReference type="Proteomes" id="UP000446786"/>
    </source>
</evidence>
<dbReference type="Proteomes" id="UP000446786">
    <property type="component" value="Unassembled WGS sequence"/>
</dbReference>
<dbReference type="PROSITE" id="PS51257">
    <property type="entry name" value="PROKAR_LIPOPROTEIN"/>
    <property type="match status" value="1"/>
</dbReference>
<feature type="signal peptide" evidence="1">
    <location>
        <begin position="1"/>
        <end position="19"/>
    </location>
</feature>
<feature type="chain" id="PRO_5032295159" evidence="1">
    <location>
        <begin position="20"/>
        <end position="294"/>
    </location>
</feature>
<proteinExistence type="predicted"/>
<dbReference type="EMBL" id="WTYE01000001">
    <property type="protein sequence ID" value="MXP32310.1"/>
    <property type="molecule type" value="Genomic_DNA"/>
</dbReference>
<organism evidence="2 3">
    <name type="scientific">Parerythrobacter jejuensis</name>
    <dbReference type="NCBI Taxonomy" id="795812"/>
    <lineage>
        <taxon>Bacteria</taxon>
        <taxon>Pseudomonadati</taxon>
        <taxon>Pseudomonadota</taxon>
        <taxon>Alphaproteobacteria</taxon>
        <taxon>Sphingomonadales</taxon>
        <taxon>Erythrobacteraceae</taxon>
        <taxon>Parerythrobacter</taxon>
    </lineage>
</organism>
<protein>
    <submittedName>
        <fullName evidence="2">TraB/GumN family protein</fullName>
    </submittedName>
</protein>
<dbReference type="InterPro" id="IPR002816">
    <property type="entry name" value="TraB/PrgY/GumN_fam"/>
</dbReference>
<name>A0A845APS5_9SPHN</name>
<comment type="caution">
    <text evidence="2">The sequence shown here is derived from an EMBL/GenBank/DDBJ whole genome shotgun (WGS) entry which is preliminary data.</text>
</comment>
<dbReference type="PANTHER" id="PTHR40590:SF1">
    <property type="entry name" value="CYTOPLASMIC PROTEIN"/>
    <property type="match status" value="1"/>
</dbReference>
<sequence length="294" mass="31515">MIGRFLFAGLAALALSACGDTPEDSEASAPPPLLWEVASADGEVEGWLYGTIHALPGGVRWRSTPIETAIADADLLVVEVAALEDGAAISRQFATAARTPGLPALAERVRPSLRDEVAELVEKTPYSARDFRSIESWAAALILAQVSRGDADSANGVDKALIRDFSGREIVELEGAAKQFAIFDGLAEQDQRAMLSSVLEEVENQSAGQITPVDLWLAGDEEQLAAETRRGILADPDIYSALLVDRNTDWIDRIIPMFESIPRPLVAVGAAHLVGQDGLVTLLEAQGYTLTRLR</sequence>
<keyword evidence="1" id="KW-0732">Signal</keyword>
<evidence type="ECO:0000256" key="1">
    <source>
        <dbReference type="SAM" id="SignalP"/>
    </source>
</evidence>
<dbReference type="RefSeq" id="WP_160779660.1">
    <property type="nucleotide sequence ID" value="NZ_BAAAZF010000001.1"/>
</dbReference>
<dbReference type="InterPro" id="IPR047111">
    <property type="entry name" value="YbaP-like"/>
</dbReference>
<reference evidence="2 3" key="1">
    <citation type="submission" date="2019-12" db="EMBL/GenBank/DDBJ databases">
        <title>Genomic-based taxomic classification of the family Erythrobacteraceae.</title>
        <authorList>
            <person name="Xu L."/>
        </authorList>
    </citation>
    <scope>NUCLEOTIDE SEQUENCE [LARGE SCALE GENOMIC DNA]</scope>
    <source>
        <strain evidence="2 3">JCM 16677</strain>
    </source>
</reference>
<dbReference type="Pfam" id="PF01963">
    <property type="entry name" value="TraB_PrgY_gumN"/>
    <property type="match status" value="1"/>
</dbReference>
<dbReference type="OrthoDB" id="9806326at2"/>
<evidence type="ECO:0000313" key="2">
    <source>
        <dbReference type="EMBL" id="MXP32310.1"/>
    </source>
</evidence>
<dbReference type="CDD" id="cd14789">
    <property type="entry name" value="Tiki"/>
    <property type="match status" value="1"/>
</dbReference>
<dbReference type="AlphaFoldDB" id="A0A845APS5"/>
<gene>
    <name evidence="2" type="ORF">GRI94_10825</name>
</gene>